<dbReference type="PANTHER" id="PTHR10605">
    <property type="entry name" value="HEPARAN SULFATE SULFOTRANSFERASE"/>
    <property type="match status" value="1"/>
</dbReference>
<accession>A0A563VPX9</accession>
<keyword evidence="8" id="KW-1185">Reference proteome</keyword>
<evidence type="ECO:0000256" key="2">
    <source>
        <dbReference type="ARBA" id="ARBA00022737"/>
    </source>
</evidence>
<protein>
    <submittedName>
        <fullName evidence="7">Sulfotransferase</fullName>
    </submittedName>
</protein>
<feature type="repeat" description="TPR" evidence="5">
    <location>
        <begin position="157"/>
        <end position="190"/>
    </location>
</feature>
<evidence type="ECO:0000256" key="4">
    <source>
        <dbReference type="ARBA" id="ARBA00023180"/>
    </source>
</evidence>
<sequence length="606" mass="71125">MKDYKSDDDLELPRNLPKNEITDYVALGKELQKQNKLHKAKKSYRQAITNNPHLWEAYQCLAELLTSEGKQEAVLAVYRQGIRENPQDTRYIFALAKALSNQKKWHYANLRYQEALKLKADEPWGYLDWAKVLVELQQWQQAQNATIKALQLKSDLWDAYHHLGKIFQHQHQWQSALKAYKKVVQLHPQFMHAYMRLAEVYRHLEQYQLAIDCYDYVIYHGIEKSPVQEQAIACYAATLKEHPHPTSQQYYELGTIYRAKSYFPQAISAYQKAIKLDPQFQLPYISIQYTPIGEKQLKQVVSFYRQLVAKNHNIPLAWGNLGDALSQQNKIAEAINCYRTSCYQRVTNLYPELANLDWQKPKQNAPDFIIAGASKCGTSSLYNYLSYHPQILLSHKKELDFFGHNFNKGIAWYLAHFPTICDRNNLLTGEATPNYLRFPQIATRIKATCPNTKLIILLRNPVDRAISWHYHKINTGLTTGSLEDAISQEIKQLENLDETELMQGGYRKIDNIFSSFYYYQLKAWMEHLPREQFLILKSEDFYSNTAMTMKAIFNFLGVNFQELEEYSKVNVGFYKQVDSAVRETLKQYFKPYNRQLEEFLELEFNW</sequence>
<evidence type="ECO:0000313" key="8">
    <source>
        <dbReference type="Proteomes" id="UP000320055"/>
    </source>
</evidence>
<evidence type="ECO:0000259" key="6">
    <source>
        <dbReference type="Pfam" id="PF00685"/>
    </source>
</evidence>
<dbReference type="PANTHER" id="PTHR10605:SF56">
    <property type="entry name" value="BIFUNCTIONAL HEPARAN SULFATE N-DEACETYLASE_N-SULFOTRANSFERASE"/>
    <property type="match status" value="1"/>
</dbReference>
<proteinExistence type="predicted"/>
<dbReference type="Pfam" id="PF13432">
    <property type="entry name" value="TPR_16"/>
    <property type="match status" value="1"/>
</dbReference>
<dbReference type="PROSITE" id="PS50005">
    <property type="entry name" value="TPR"/>
    <property type="match status" value="3"/>
</dbReference>
<dbReference type="EMBL" id="CAACVJ010000114">
    <property type="protein sequence ID" value="VEP13522.1"/>
    <property type="molecule type" value="Genomic_DNA"/>
</dbReference>
<dbReference type="PROSITE" id="PS50293">
    <property type="entry name" value="TPR_REGION"/>
    <property type="match status" value="1"/>
</dbReference>
<dbReference type="Proteomes" id="UP000320055">
    <property type="component" value="Unassembled WGS sequence"/>
</dbReference>
<evidence type="ECO:0000256" key="3">
    <source>
        <dbReference type="ARBA" id="ARBA00022803"/>
    </source>
</evidence>
<dbReference type="OrthoDB" id="9797480at2"/>
<feature type="domain" description="Sulfotransferase" evidence="6">
    <location>
        <begin position="366"/>
        <end position="562"/>
    </location>
</feature>
<dbReference type="Gene3D" id="1.25.40.10">
    <property type="entry name" value="Tetratricopeptide repeat domain"/>
    <property type="match status" value="4"/>
</dbReference>
<evidence type="ECO:0000313" key="7">
    <source>
        <dbReference type="EMBL" id="VEP13522.1"/>
    </source>
</evidence>
<gene>
    <name evidence="7" type="ORF">H1P_2000008</name>
</gene>
<keyword evidence="2" id="KW-0677">Repeat</keyword>
<feature type="repeat" description="TPR" evidence="5">
    <location>
        <begin position="21"/>
        <end position="54"/>
    </location>
</feature>
<dbReference type="InterPro" id="IPR027417">
    <property type="entry name" value="P-loop_NTPase"/>
</dbReference>
<dbReference type="Pfam" id="PF13181">
    <property type="entry name" value="TPR_8"/>
    <property type="match status" value="2"/>
</dbReference>
<dbReference type="Pfam" id="PF07719">
    <property type="entry name" value="TPR_2"/>
    <property type="match status" value="1"/>
</dbReference>
<evidence type="ECO:0000256" key="1">
    <source>
        <dbReference type="ARBA" id="ARBA00022679"/>
    </source>
</evidence>
<dbReference type="Pfam" id="PF00685">
    <property type="entry name" value="Sulfotransfer_1"/>
    <property type="match status" value="1"/>
</dbReference>
<keyword evidence="4" id="KW-0325">Glycoprotein</keyword>
<dbReference type="AlphaFoldDB" id="A0A563VPX9"/>
<keyword evidence="1 7" id="KW-0808">Transferase</keyword>
<dbReference type="RefSeq" id="WP_144871708.1">
    <property type="nucleotide sequence ID" value="NZ_LR213950.1"/>
</dbReference>
<reference evidence="7 8" key="1">
    <citation type="submission" date="2019-01" db="EMBL/GenBank/DDBJ databases">
        <authorList>
            <person name="Brito A."/>
        </authorList>
    </citation>
    <scope>NUCLEOTIDE SEQUENCE [LARGE SCALE GENOMIC DNA]</scope>
    <source>
        <strain evidence="7">1</strain>
    </source>
</reference>
<organism evidence="7 8">
    <name type="scientific">Hyella patelloides LEGE 07179</name>
    <dbReference type="NCBI Taxonomy" id="945734"/>
    <lineage>
        <taxon>Bacteria</taxon>
        <taxon>Bacillati</taxon>
        <taxon>Cyanobacteriota</taxon>
        <taxon>Cyanophyceae</taxon>
        <taxon>Pleurocapsales</taxon>
        <taxon>Hyellaceae</taxon>
        <taxon>Hyella</taxon>
    </lineage>
</organism>
<dbReference type="InterPro" id="IPR013105">
    <property type="entry name" value="TPR_2"/>
</dbReference>
<evidence type="ECO:0000256" key="5">
    <source>
        <dbReference type="PROSITE-ProRule" id="PRU00339"/>
    </source>
</evidence>
<dbReference type="InterPro" id="IPR037359">
    <property type="entry name" value="NST/OST"/>
</dbReference>
<keyword evidence="3 5" id="KW-0802">TPR repeat</keyword>
<dbReference type="GO" id="GO:0008146">
    <property type="term" value="F:sulfotransferase activity"/>
    <property type="evidence" value="ECO:0007669"/>
    <property type="project" value="InterPro"/>
</dbReference>
<dbReference type="SUPFAM" id="SSF48452">
    <property type="entry name" value="TPR-like"/>
    <property type="match status" value="3"/>
</dbReference>
<feature type="repeat" description="TPR" evidence="5">
    <location>
        <begin position="247"/>
        <end position="280"/>
    </location>
</feature>
<dbReference type="SUPFAM" id="SSF52540">
    <property type="entry name" value="P-loop containing nucleoside triphosphate hydrolases"/>
    <property type="match status" value="1"/>
</dbReference>
<dbReference type="SMART" id="SM00028">
    <property type="entry name" value="TPR"/>
    <property type="match status" value="8"/>
</dbReference>
<name>A0A563VPX9_9CYAN</name>
<dbReference type="InterPro" id="IPR011990">
    <property type="entry name" value="TPR-like_helical_dom_sf"/>
</dbReference>
<dbReference type="InterPro" id="IPR019734">
    <property type="entry name" value="TPR_rpt"/>
</dbReference>
<dbReference type="Gene3D" id="3.40.50.300">
    <property type="entry name" value="P-loop containing nucleotide triphosphate hydrolases"/>
    <property type="match status" value="1"/>
</dbReference>
<dbReference type="InterPro" id="IPR000863">
    <property type="entry name" value="Sulfotransferase_dom"/>
</dbReference>